<feature type="chain" id="PRO_5002039066" description="Outer membrane protein beta-barrel domain-containing protein" evidence="2">
    <location>
        <begin position="20"/>
        <end position="195"/>
    </location>
</feature>
<name>A0A0A7EDR6_9GAMM</name>
<dbReference type="KEGG" id="pseo:OM33_05575"/>
<dbReference type="SUPFAM" id="SSF56925">
    <property type="entry name" value="OMPA-like"/>
    <property type="match status" value="1"/>
</dbReference>
<reference evidence="4 5" key="1">
    <citation type="submission" date="2014-11" db="EMBL/GenBank/DDBJ databases">
        <title>Complete Genome Sequence of Pseudoalteromonas sp. Strain OCN003 Isolated from Kaneohe Bay, Oahu, Hawaii.</title>
        <authorList>
            <person name="Beurmann S."/>
            <person name="Videau P."/>
            <person name="Ushijima B."/>
            <person name="Smith A.M."/>
            <person name="Aeby G.S."/>
            <person name="Callahan S.M."/>
            <person name="Belcaid M."/>
        </authorList>
    </citation>
    <scope>NUCLEOTIDE SEQUENCE [LARGE SCALE GENOMIC DNA]</scope>
    <source>
        <strain evidence="4 5">OCN003</strain>
    </source>
</reference>
<evidence type="ECO:0000313" key="4">
    <source>
        <dbReference type="EMBL" id="AIY64668.1"/>
    </source>
</evidence>
<feature type="signal peptide" evidence="2">
    <location>
        <begin position="1"/>
        <end position="19"/>
    </location>
</feature>
<dbReference type="HOGENOM" id="CLU_118565_0_0_6"/>
<gene>
    <name evidence="4" type="ORF">OM33_05575</name>
</gene>
<dbReference type="Proteomes" id="UP000030341">
    <property type="component" value="Chromosome 1"/>
</dbReference>
<proteinExistence type="predicted"/>
<dbReference type="Pfam" id="PF13505">
    <property type="entry name" value="OMP_b-brl"/>
    <property type="match status" value="1"/>
</dbReference>
<dbReference type="STRING" id="1348114.OM33_05575"/>
<evidence type="ECO:0000313" key="5">
    <source>
        <dbReference type="Proteomes" id="UP000030341"/>
    </source>
</evidence>
<dbReference type="InterPro" id="IPR027385">
    <property type="entry name" value="Beta-barrel_OMP"/>
</dbReference>
<dbReference type="EMBL" id="CP009888">
    <property type="protein sequence ID" value="AIY64668.1"/>
    <property type="molecule type" value="Genomic_DNA"/>
</dbReference>
<dbReference type="RefSeq" id="WP_038639764.1">
    <property type="nucleotide sequence ID" value="NZ_CP009888.1"/>
</dbReference>
<evidence type="ECO:0000256" key="2">
    <source>
        <dbReference type="SAM" id="SignalP"/>
    </source>
</evidence>
<evidence type="ECO:0000256" key="1">
    <source>
        <dbReference type="ARBA" id="ARBA00022729"/>
    </source>
</evidence>
<dbReference type="AlphaFoldDB" id="A0A0A7EDR6"/>
<keyword evidence="1 2" id="KW-0732">Signal</keyword>
<keyword evidence="5" id="KW-1185">Reference proteome</keyword>
<dbReference type="OrthoDB" id="6308600at2"/>
<sequence length="195" mass="21591">MRTTRLLTTALFAVSFSSAADIAFTGYYGQSLNQSLVTENGTKIDIKDDTNLGVSLDKHDGISKYGLYYSHMSSTQRNASDYELDLNYLLFQSAVVLPVSDGLSSYLGAQLGVNRISPNFSDSDTFFATGLYGGLEYEITKDFLALGEVRWLATILKNDSTTICEGGPDGTQCDWYFDGEVLNQFQFNLGVMYRF</sequence>
<feature type="domain" description="Outer membrane protein beta-barrel" evidence="3">
    <location>
        <begin position="8"/>
        <end position="195"/>
    </location>
</feature>
<evidence type="ECO:0000259" key="3">
    <source>
        <dbReference type="Pfam" id="PF13505"/>
    </source>
</evidence>
<organism evidence="4 5">
    <name type="scientific">Pseudoalteromonas piratica</name>
    <dbReference type="NCBI Taxonomy" id="1348114"/>
    <lineage>
        <taxon>Bacteria</taxon>
        <taxon>Pseudomonadati</taxon>
        <taxon>Pseudomonadota</taxon>
        <taxon>Gammaproteobacteria</taxon>
        <taxon>Alteromonadales</taxon>
        <taxon>Pseudoalteromonadaceae</taxon>
        <taxon>Pseudoalteromonas</taxon>
    </lineage>
</organism>
<dbReference type="InterPro" id="IPR011250">
    <property type="entry name" value="OMP/PagP_B-barrel"/>
</dbReference>
<dbReference type="eggNOG" id="COG3637">
    <property type="taxonomic scope" value="Bacteria"/>
</dbReference>
<protein>
    <recommendedName>
        <fullName evidence="3">Outer membrane protein beta-barrel domain-containing protein</fullName>
    </recommendedName>
</protein>
<accession>A0A0A7EDR6</accession>
<dbReference type="Gene3D" id="2.40.160.20">
    <property type="match status" value="1"/>
</dbReference>